<keyword evidence="3" id="KW-1185">Reference proteome</keyword>
<feature type="chain" id="PRO_5007619931" evidence="1">
    <location>
        <begin position="19"/>
        <end position="239"/>
    </location>
</feature>
<feature type="signal peptide" evidence="1">
    <location>
        <begin position="1"/>
        <end position="18"/>
    </location>
</feature>
<dbReference type="RefSeq" id="WP_374729915.1">
    <property type="nucleotide sequence ID" value="NZ_FCOI02000004.1"/>
</dbReference>
<organism evidence="2 3">
    <name type="scientific">Caballeronia temeraria</name>
    <dbReference type="NCBI Taxonomy" id="1777137"/>
    <lineage>
        <taxon>Bacteria</taxon>
        <taxon>Pseudomonadati</taxon>
        <taxon>Pseudomonadota</taxon>
        <taxon>Betaproteobacteria</taxon>
        <taxon>Burkholderiales</taxon>
        <taxon>Burkholderiaceae</taxon>
        <taxon>Caballeronia</taxon>
    </lineage>
</organism>
<dbReference type="Proteomes" id="UP000054624">
    <property type="component" value="Unassembled WGS sequence"/>
</dbReference>
<name>A0A157ZZW4_9BURK</name>
<sequence>MMRSLALTLICATLAACATKPENGYGLGIQAERQAALDQAQQKDAAPDTPGMYLALIDRMQAQGLWFASLAHIDAYEQQYGESPDTILLRADALRQTGQPDASAAAYARLADTPLAARGLRGLGLLAGGTGDFALAAQRFEAASKRAPTDAPMLSDLGYAKLRMGDIAGARVPLMKAAELAPNNPKILSNVALLLLASGQAANAQGLMTQQKFSADVQQAIRADARRVADAARPSVASR</sequence>
<dbReference type="PIRSF" id="PIRSF029658">
    <property type="entry name" value="UCP029658_TPR"/>
    <property type="match status" value="1"/>
</dbReference>
<dbReference type="InterPro" id="IPR011990">
    <property type="entry name" value="TPR-like_helical_dom_sf"/>
</dbReference>
<evidence type="ECO:0000256" key="1">
    <source>
        <dbReference type="SAM" id="SignalP"/>
    </source>
</evidence>
<gene>
    <name evidence="2" type="ORF">AWB76_01497</name>
</gene>
<accession>A0A157ZZW4</accession>
<protein>
    <submittedName>
        <fullName evidence="2">Lipoprotein</fullName>
    </submittedName>
</protein>
<keyword evidence="2" id="KW-0449">Lipoprotein</keyword>
<dbReference type="AlphaFoldDB" id="A0A157ZZW4"/>
<dbReference type="InterPro" id="IPR019734">
    <property type="entry name" value="TPR_rpt"/>
</dbReference>
<keyword evidence="1" id="KW-0732">Signal</keyword>
<dbReference type="SUPFAM" id="SSF48452">
    <property type="entry name" value="TPR-like"/>
    <property type="match status" value="1"/>
</dbReference>
<dbReference type="Gene3D" id="1.25.40.10">
    <property type="entry name" value="Tetratricopeptide repeat domain"/>
    <property type="match status" value="1"/>
</dbReference>
<evidence type="ECO:0000313" key="2">
    <source>
        <dbReference type="EMBL" id="SAK51055.1"/>
    </source>
</evidence>
<reference evidence="3" key="1">
    <citation type="submission" date="2016-01" db="EMBL/GenBank/DDBJ databases">
        <authorList>
            <person name="Peeters Charlotte."/>
        </authorList>
    </citation>
    <scope>NUCLEOTIDE SEQUENCE [LARGE SCALE GENOMIC DNA]</scope>
</reference>
<dbReference type="InterPro" id="IPR016931">
    <property type="entry name" value="UCP029658_TPR"/>
</dbReference>
<dbReference type="STRING" id="1777137.AWB76_01497"/>
<dbReference type="PROSITE" id="PS51257">
    <property type="entry name" value="PROKAR_LIPOPROTEIN"/>
    <property type="match status" value="1"/>
</dbReference>
<proteinExistence type="predicted"/>
<dbReference type="SMART" id="SM00028">
    <property type="entry name" value="TPR"/>
    <property type="match status" value="2"/>
</dbReference>
<dbReference type="EMBL" id="FCOI02000004">
    <property type="protein sequence ID" value="SAK51055.1"/>
    <property type="molecule type" value="Genomic_DNA"/>
</dbReference>
<evidence type="ECO:0000313" key="3">
    <source>
        <dbReference type="Proteomes" id="UP000054624"/>
    </source>
</evidence>